<feature type="region of interest" description="Disordered" evidence="1">
    <location>
        <begin position="24"/>
        <end position="48"/>
    </location>
</feature>
<sequence>MITSALPPSVQVILRPGVHSRWRKRRRSEVRSDAGVNGGRADTSDDGVTISSSFKAPRILKFSTLVITTLSSIFILIDGRTPSFAHAVDPPKSPSAPRQRGLTPNLGSDSESKQSGDVIGEGAGTNKEPIKTVKYAEFLDEDFTLRETEKEDENSSPLFEPKANKLKQRQKPRAVEQQQKTTPGEQILGGRQSSQYEYDSYVAWCEKVLGIQSVVEIREFEYVDHLKLHWEKNAKEEYDPKGFDWLKQYAGSVQNDDRNLDEGNDADDMILPTKRVRGLAAKYDIQPGDIVISIPLYSLLSVPTTIDHDPVLSRILGPDARKTYGWTGTAEYELQLLVLAVLYHRSLGKDSPMAHYIDILLGTPADSFPFLWSDRELNEKAVGEEVKKMARGIRLHLHEMYDEVMGTLVRAKPEWFAPPSGYVLNQSVEGDGSQWIYSYENFQWAFAMVISRHHYLPIHDFDDDDEDSPKPTKQTLVQKNNSPSKKQIMHETLSSVSEVAPPADQPTDQWVDEAHNEERVIEDDQIVADDDVTTHPLPIKHSFLAPLADLINFGPPCLTGNYNEADHVFELIATCPFIAGQEITFWYSSDCSDVIIANFGFTHPLVPQCEPPKDWETRSQEWREKATILEAELSEVYGRVDLLKDALALLDSRLISCGCDVGEKKQTYSSDVNQKMRKSGHHQALRHEGRTQELDQQQPIQQVMEELG</sequence>
<dbReference type="Proteomes" id="UP001530315">
    <property type="component" value="Unassembled WGS sequence"/>
</dbReference>
<dbReference type="AlphaFoldDB" id="A0ABD3PPW6"/>
<feature type="compositionally biased region" description="Polar residues" evidence="1">
    <location>
        <begin position="471"/>
        <end position="485"/>
    </location>
</feature>
<protein>
    <recommendedName>
        <fullName evidence="4">SET domain-containing protein</fullName>
    </recommendedName>
</protein>
<dbReference type="SUPFAM" id="SSF82199">
    <property type="entry name" value="SET domain"/>
    <property type="match status" value="1"/>
</dbReference>
<comment type="caution">
    <text evidence="2">The sequence shown here is derived from an EMBL/GenBank/DDBJ whole genome shotgun (WGS) entry which is preliminary data.</text>
</comment>
<evidence type="ECO:0000313" key="3">
    <source>
        <dbReference type="Proteomes" id="UP001530315"/>
    </source>
</evidence>
<dbReference type="InterPro" id="IPR046341">
    <property type="entry name" value="SET_dom_sf"/>
</dbReference>
<feature type="region of interest" description="Disordered" evidence="1">
    <location>
        <begin position="147"/>
        <end position="188"/>
    </location>
</feature>
<dbReference type="Gene3D" id="3.90.1410.10">
    <property type="entry name" value="set domain protein methyltransferase, domain 1"/>
    <property type="match status" value="1"/>
</dbReference>
<dbReference type="CDD" id="cd10527">
    <property type="entry name" value="SET_LSMT"/>
    <property type="match status" value="1"/>
</dbReference>
<gene>
    <name evidence="2" type="ORF">ACHAW5_011255</name>
</gene>
<keyword evidence="3" id="KW-1185">Reference proteome</keyword>
<dbReference type="EMBL" id="JALLAZ020000668">
    <property type="protein sequence ID" value="KAL3789832.1"/>
    <property type="molecule type" value="Genomic_DNA"/>
</dbReference>
<feature type="region of interest" description="Disordered" evidence="1">
    <location>
        <begin position="463"/>
        <end position="486"/>
    </location>
</feature>
<organism evidence="2 3">
    <name type="scientific">Stephanodiscus triporus</name>
    <dbReference type="NCBI Taxonomy" id="2934178"/>
    <lineage>
        <taxon>Eukaryota</taxon>
        <taxon>Sar</taxon>
        <taxon>Stramenopiles</taxon>
        <taxon>Ochrophyta</taxon>
        <taxon>Bacillariophyta</taxon>
        <taxon>Coscinodiscophyceae</taxon>
        <taxon>Thalassiosirophycidae</taxon>
        <taxon>Stephanodiscales</taxon>
        <taxon>Stephanodiscaceae</taxon>
        <taxon>Stephanodiscus</taxon>
    </lineage>
</organism>
<evidence type="ECO:0008006" key="4">
    <source>
        <dbReference type="Google" id="ProtNLM"/>
    </source>
</evidence>
<dbReference type="InterPro" id="IPR050600">
    <property type="entry name" value="SETD3_SETD6_MTase"/>
</dbReference>
<evidence type="ECO:0000313" key="2">
    <source>
        <dbReference type="EMBL" id="KAL3789832.1"/>
    </source>
</evidence>
<reference evidence="2 3" key="1">
    <citation type="submission" date="2024-10" db="EMBL/GenBank/DDBJ databases">
        <title>Updated reference genomes for cyclostephanoid diatoms.</title>
        <authorList>
            <person name="Roberts W.R."/>
            <person name="Alverson A.J."/>
        </authorList>
    </citation>
    <scope>NUCLEOTIDE SEQUENCE [LARGE SCALE GENOMIC DNA]</scope>
    <source>
        <strain evidence="2 3">AJA276-08</strain>
    </source>
</reference>
<dbReference type="PANTHER" id="PTHR13271:SF121">
    <property type="entry name" value="SET DOMAIN-CONTAINING PROTEIN"/>
    <property type="match status" value="1"/>
</dbReference>
<name>A0ABD3PPW6_9STRA</name>
<proteinExistence type="predicted"/>
<evidence type="ECO:0000256" key="1">
    <source>
        <dbReference type="SAM" id="MobiDB-lite"/>
    </source>
</evidence>
<feature type="compositionally biased region" description="Polar residues" evidence="1">
    <location>
        <begin position="105"/>
        <end position="115"/>
    </location>
</feature>
<accession>A0ABD3PPW6</accession>
<feature type="region of interest" description="Disordered" evidence="1">
    <location>
        <begin position="86"/>
        <end position="125"/>
    </location>
</feature>
<dbReference type="PANTHER" id="PTHR13271">
    <property type="entry name" value="UNCHARACTERIZED PUTATIVE METHYLTRANSFERASE"/>
    <property type="match status" value="1"/>
</dbReference>